<dbReference type="InterPro" id="IPR048587">
    <property type="entry name" value="CvfB_S1_3rd"/>
</dbReference>
<dbReference type="Proteomes" id="UP001057753">
    <property type="component" value="Unassembled WGS sequence"/>
</dbReference>
<comment type="caution">
    <text evidence="3">The sequence shown here is derived from an EMBL/GenBank/DDBJ whole genome shotgun (WGS) entry which is preliminary data.</text>
</comment>
<dbReference type="Pfam" id="PF21191">
    <property type="entry name" value="CvfB_1st"/>
    <property type="match status" value="1"/>
</dbReference>
<proteinExistence type="inferred from homology"/>
<dbReference type="Pfam" id="PF13509">
    <property type="entry name" value="S1_2"/>
    <property type="match status" value="1"/>
</dbReference>
<dbReference type="Pfam" id="PF21543">
    <property type="entry name" value="CvfB_2nd"/>
    <property type="match status" value="1"/>
</dbReference>
<evidence type="ECO:0000313" key="3">
    <source>
        <dbReference type="EMBL" id="MCR6096363.1"/>
    </source>
</evidence>
<protein>
    <recommendedName>
        <fullName evidence="2">S1 motif domain-containing protein</fullName>
    </recommendedName>
</protein>
<organism evidence="3 4">
    <name type="scientific">Salipaludibacillus agaradhaerens</name>
    <name type="common">Bacillus agaradhaerens</name>
    <dbReference type="NCBI Taxonomy" id="76935"/>
    <lineage>
        <taxon>Bacteria</taxon>
        <taxon>Bacillati</taxon>
        <taxon>Bacillota</taxon>
        <taxon>Bacilli</taxon>
        <taxon>Bacillales</taxon>
        <taxon>Bacillaceae</taxon>
    </lineage>
</organism>
<feature type="domain" description="S1 motif" evidence="2">
    <location>
        <begin position="154"/>
        <end position="214"/>
    </location>
</feature>
<name>A0A9Q4FZ28_SALAG</name>
<keyword evidence="4" id="KW-1185">Reference proteome</keyword>
<dbReference type="InterPro" id="IPR040764">
    <property type="entry name" value="CvfB_WH"/>
</dbReference>
<dbReference type="RefSeq" id="WP_257820985.1">
    <property type="nucleotide sequence ID" value="NZ_JABXYM010000001.1"/>
</dbReference>
<sequence length="287" mass="32314">MPKLTPGSIVRLTVDSVIATAYILKGSDGDVILPKRTTEQAFQEGEEVEVFLYEDKQGRLTASATLPTVTLDAYDWAEVVEKVEHLGVFVNIGIEKDILVSKDDLPFHKSVWPQEKDHLFVCLINDKKGKLMAKPISETIINKERDKAPKDMLHQPVSGHVYRASKIGSFIITEEGYRGFIHHSERKKEPRMGQLVKGRVIDVKDDGTLNISLRPRLIESRDEDAEHLLHYLQNNDGEVALTDKSSPDEINEALHISKAAFKRAVGKLLKEKKITQENGVTRLIESE</sequence>
<evidence type="ECO:0000313" key="4">
    <source>
        <dbReference type="Proteomes" id="UP001057753"/>
    </source>
</evidence>
<dbReference type="PANTHER" id="PTHR37296">
    <property type="entry name" value="CONSERVED VIRULENCE FACTOR B"/>
    <property type="match status" value="1"/>
</dbReference>
<dbReference type="PANTHER" id="PTHR37296:SF1">
    <property type="entry name" value="CONSERVED VIRULENCE FACTOR B"/>
    <property type="match status" value="1"/>
</dbReference>
<dbReference type="EMBL" id="JABXYM010000001">
    <property type="protein sequence ID" value="MCR6096363.1"/>
    <property type="molecule type" value="Genomic_DNA"/>
</dbReference>
<dbReference type="Gene3D" id="2.40.50.140">
    <property type="entry name" value="Nucleic acid-binding proteins"/>
    <property type="match status" value="2"/>
</dbReference>
<gene>
    <name evidence="3" type="ORF">HXA33_07345</name>
</gene>
<dbReference type="InterPro" id="IPR003029">
    <property type="entry name" value="S1_domain"/>
</dbReference>
<dbReference type="SUPFAM" id="SSF50249">
    <property type="entry name" value="Nucleic acid-binding proteins"/>
    <property type="match status" value="1"/>
</dbReference>
<dbReference type="InterPro" id="IPR048588">
    <property type="entry name" value="CvfB_S1_2nd"/>
</dbReference>
<dbReference type="InterPro" id="IPR012340">
    <property type="entry name" value="NA-bd_OB-fold"/>
</dbReference>
<evidence type="ECO:0000259" key="2">
    <source>
        <dbReference type="PROSITE" id="PS50126"/>
    </source>
</evidence>
<dbReference type="PIRSF" id="PIRSF012524">
    <property type="entry name" value="YitL_S1"/>
    <property type="match status" value="1"/>
</dbReference>
<dbReference type="InterPro" id="IPR039566">
    <property type="entry name" value="CvfB_S1_st"/>
</dbReference>
<accession>A0A9Q4FZ28</accession>
<dbReference type="Pfam" id="PF17783">
    <property type="entry name" value="WHD_CvfB"/>
    <property type="match status" value="1"/>
</dbReference>
<reference evidence="3" key="1">
    <citation type="submission" date="2020-06" db="EMBL/GenBank/DDBJ databases">
        <title>Insight into the genomes of haloalkaliphilic bacilli from Kenyan soda lakes.</title>
        <authorList>
            <person name="Mwirichia R."/>
            <person name="Villamizar G.C."/>
            <person name="Poehlein A."/>
            <person name="Mugweru J."/>
            <person name="Kipnyargis A."/>
            <person name="Kiplimo D."/>
            <person name="Orwa P."/>
            <person name="Daniel R."/>
        </authorList>
    </citation>
    <scope>NUCLEOTIDE SEQUENCE</scope>
    <source>
        <strain evidence="3">B1096_S55</strain>
    </source>
</reference>
<dbReference type="AlphaFoldDB" id="A0A9Q4FZ28"/>
<dbReference type="InterPro" id="IPR036388">
    <property type="entry name" value="WH-like_DNA-bd_sf"/>
</dbReference>
<dbReference type="Gene3D" id="1.10.10.10">
    <property type="entry name" value="Winged helix-like DNA-binding domain superfamily/Winged helix DNA-binding domain"/>
    <property type="match status" value="1"/>
</dbReference>
<dbReference type="PROSITE" id="PS50126">
    <property type="entry name" value="S1"/>
    <property type="match status" value="1"/>
</dbReference>
<evidence type="ECO:0000256" key="1">
    <source>
        <dbReference type="PIRNR" id="PIRNR012524"/>
    </source>
</evidence>
<dbReference type="GO" id="GO:0003676">
    <property type="term" value="F:nucleic acid binding"/>
    <property type="evidence" value="ECO:0007669"/>
    <property type="project" value="InterPro"/>
</dbReference>
<comment type="similarity">
    <text evidence="1">Belongs to the CvfB family.</text>
</comment>
<dbReference type="InterPro" id="IPR014464">
    <property type="entry name" value="CvfB_fam"/>
</dbReference>